<comment type="similarity">
    <text evidence="2 14">Belongs to the peptidase M50B family.</text>
</comment>
<feature type="binding site" evidence="16">
    <location>
        <position position="67"/>
    </location>
    <ligand>
        <name>Zn(2+)</name>
        <dbReference type="ChEBI" id="CHEBI:29105"/>
        <note>catalytic</note>
    </ligand>
</feature>
<evidence type="ECO:0000256" key="5">
    <source>
        <dbReference type="ARBA" id="ARBA00022692"/>
    </source>
</evidence>
<keyword evidence="6 14" id="KW-0479">Metal-binding</keyword>
<proteinExistence type="inferred from homology"/>
<evidence type="ECO:0000256" key="10">
    <source>
        <dbReference type="ARBA" id="ARBA00022989"/>
    </source>
</evidence>
<dbReference type="Pfam" id="PF00571">
    <property type="entry name" value="CBS"/>
    <property type="match status" value="1"/>
</dbReference>
<evidence type="ECO:0000256" key="9">
    <source>
        <dbReference type="ARBA" id="ARBA00022833"/>
    </source>
</evidence>
<keyword evidence="20" id="KW-1185">Reference proteome</keyword>
<reference evidence="20" key="1">
    <citation type="submission" date="2019-04" db="EMBL/GenBank/DDBJ databases">
        <title>Draft genome sequence of Pseudonocardiaceae bacterium SL3-2-4.</title>
        <authorList>
            <person name="Ningsih F."/>
            <person name="Yokota A."/>
            <person name="Sakai Y."/>
            <person name="Nanatani K."/>
            <person name="Yabe S."/>
            <person name="Oetari A."/>
            <person name="Sjamsuridzal W."/>
        </authorList>
    </citation>
    <scope>NUCLEOTIDE SEQUENCE [LARGE SCALE GENOMIC DNA]</scope>
    <source>
        <strain evidence="20">SL3-2-4</strain>
    </source>
</reference>
<evidence type="ECO:0000256" key="13">
    <source>
        <dbReference type="ARBA" id="ARBA00023136"/>
    </source>
</evidence>
<keyword evidence="5 14" id="KW-0812">Transmembrane</keyword>
<evidence type="ECO:0000256" key="6">
    <source>
        <dbReference type="ARBA" id="ARBA00022723"/>
    </source>
</evidence>
<feature type="transmembrane region" description="Helical" evidence="14">
    <location>
        <begin position="47"/>
        <end position="66"/>
    </location>
</feature>
<evidence type="ECO:0000256" key="17">
    <source>
        <dbReference type="PROSITE-ProRule" id="PRU00703"/>
    </source>
</evidence>
<feature type="domain" description="CBS" evidence="18">
    <location>
        <begin position="252"/>
        <end position="309"/>
    </location>
</feature>
<comment type="caution">
    <text evidence="19">The sequence shown here is derived from an EMBL/GenBank/DDBJ whole genome shotgun (WGS) entry which is preliminary data.</text>
</comment>
<keyword evidence="9 14" id="KW-0862">Zinc</keyword>
<gene>
    <name evidence="19" type="primary">rip3</name>
    <name evidence="19" type="ORF">GTS_06790</name>
</gene>
<evidence type="ECO:0000256" key="1">
    <source>
        <dbReference type="ARBA" id="ARBA00004651"/>
    </source>
</evidence>
<evidence type="ECO:0000256" key="15">
    <source>
        <dbReference type="PIRSR" id="PIRSR006404-1"/>
    </source>
</evidence>
<dbReference type="Proteomes" id="UP000298860">
    <property type="component" value="Unassembled WGS sequence"/>
</dbReference>
<organism evidence="19 20">
    <name type="scientific">Gandjariella thermophila</name>
    <dbReference type="NCBI Taxonomy" id="1931992"/>
    <lineage>
        <taxon>Bacteria</taxon>
        <taxon>Bacillati</taxon>
        <taxon>Actinomycetota</taxon>
        <taxon>Actinomycetes</taxon>
        <taxon>Pseudonocardiales</taxon>
        <taxon>Pseudonocardiaceae</taxon>
        <taxon>Gandjariella</taxon>
    </lineage>
</organism>
<comment type="subcellular location">
    <subcellularLocation>
        <location evidence="1 14">Cell membrane</location>
        <topology evidence="1 14">Multi-pass membrane protein</topology>
    </subcellularLocation>
</comment>
<dbReference type="AlphaFoldDB" id="A0A4D4J3H8"/>
<dbReference type="InterPro" id="IPR000644">
    <property type="entry name" value="CBS_dom"/>
</dbReference>
<feature type="binding site" evidence="16">
    <location>
        <position position="71"/>
    </location>
    <ligand>
        <name>Zn(2+)</name>
        <dbReference type="ChEBI" id="CHEBI:29105"/>
        <note>catalytic</note>
    </ligand>
</feature>
<keyword evidence="3 14" id="KW-1003">Cell membrane</keyword>
<dbReference type="PANTHER" id="PTHR39188">
    <property type="entry name" value="MEMBRANE-ASSOCIATED ZINC METALLOPROTEASE M50B"/>
    <property type="match status" value="1"/>
</dbReference>
<comment type="cofactor">
    <cofactor evidence="14 16">
        <name>Zn(2+)</name>
        <dbReference type="ChEBI" id="CHEBI:29105"/>
    </cofactor>
    <text evidence="14 16">Binds 1 zinc ion per subunit.</text>
</comment>
<dbReference type="Gene3D" id="3.10.580.10">
    <property type="entry name" value="CBS-domain"/>
    <property type="match status" value="1"/>
</dbReference>
<evidence type="ECO:0000256" key="7">
    <source>
        <dbReference type="ARBA" id="ARBA00022737"/>
    </source>
</evidence>
<feature type="transmembrane region" description="Helical" evidence="14">
    <location>
        <begin position="108"/>
        <end position="130"/>
    </location>
</feature>
<dbReference type="SUPFAM" id="SSF54631">
    <property type="entry name" value="CBS-domain pair"/>
    <property type="match status" value="1"/>
</dbReference>
<evidence type="ECO:0000256" key="11">
    <source>
        <dbReference type="ARBA" id="ARBA00023049"/>
    </source>
</evidence>
<feature type="transmembrane region" description="Helical" evidence="14">
    <location>
        <begin position="217"/>
        <end position="237"/>
    </location>
</feature>
<dbReference type="GO" id="GO:0005886">
    <property type="term" value="C:plasma membrane"/>
    <property type="evidence" value="ECO:0007669"/>
    <property type="project" value="UniProtKB-SubCell"/>
</dbReference>
<keyword evidence="8 14" id="KW-0378">Hydrolase</keyword>
<evidence type="ECO:0000256" key="3">
    <source>
        <dbReference type="ARBA" id="ARBA00022475"/>
    </source>
</evidence>
<dbReference type="PIRSF" id="PIRSF006404">
    <property type="entry name" value="UCP006404_Pept_M50_CBS"/>
    <property type="match status" value="1"/>
</dbReference>
<feature type="active site" evidence="15">
    <location>
        <position position="68"/>
    </location>
</feature>
<accession>A0A4D4J3H8</accession>
<dbReference type="GO" id="GO:0046872">
    <property type="term" value="F:metal ion binding"/>
    <property type="evidence" value="ECO:0007669"/>
    <property type="project" value="UniProtKB-UniRule"/>
</dbReference>
<dbReference type="RefSeq" id="WP_137812217.1">
    <property type="nucleotide sequence ID" value="NZ_BJFL01000002.1"/>
</dbReference>
<evidence type="ECO:0000313" key="20">
    <source>
        <dbReference type="Proteomes" id="UP000298860"/>
    </source>
</evidence>
<evidence type="ECO:0000256" key="2">
    <source>
        <dbReference type="ARBA" id="ARBA00007931"/>
    </source>
</evidence>
<dbReference type="EMBL" id="BJFL01000002">
    <property type="protein sequence ID" value="GDY29046.1"/>
    <property type="molecule type" value="Genomic_DNA"/>
</dbReference>
<keyword evidence="12 17" id="KW-0129">CBS domain</keyword>
<dbReference type="InterPro" id="IPR046342">
    <property type="entry name" value="CBS_dom_sf"/>
</dbReference>
<dbReference type="GO" id="GO:0006508">
    <property type="term" value="P:proteolysis"/>
    <property type="evidence" value="ECO:0007669"/>
    <property type="project" value="UniProtKB-KW"/>
</dbReference>
<keyword evidence="13 14" id="KW-0472">Membrane</keyword>
<protein>
    <recommendedName>
        <fullName evidence="14">Zinc metalloprotease</fullName>
    </recommendedName>
</protein>
<evidence type="ECO:0000313" key="19">
    <source>
        <dbReference type="EMBL" id="GDY29046.1"/>
    </source>
</evidence>
<feature type="transmembrane region" description="Helical" evidence="14">
    <location>
        <begin position="12"/>
        <end position="35"/>
    </location>
</feature>
<evidence type="ECO:0000256" key="8">
    <source>
        <dbReference type="ARBA" id="ARBA00022801"/>
    </source>
</evidence>
<dbReference type="InterPro" id="IPR008915">
    <property type="entry name" value="Peptidase_M50"/>
</dbReference>
<evidence type="ECO:0000259" key="18">
    <source>
        <dbReference type="PROSITE" id="PS51371"/>
    </source>
</evidence>
<keyword evidence="7" id="KW-0677">Repeat</keyword>
<dbReference type="Pfam" id="PF02163">
    <property type="entry name" value="Peptidase_M50"/>
    <property type="match status" value="2"/>
</dbReference>
<name>A0A4D4J3H8_9PSEU</name>
<dbReference type="OrthoDB" id="9781963at2"/>
<dbReference type="InterPro" id="IPR016483">
    <property type="entry name" value="UCP006404_Pept_M50_CBS"/>
</dbReference>
<dbReference type="PANTHER" id="PTHR39188:SF3">
    <property type="entry name" value="STAGE IV SPORULATION PROTEIN FB"/>
    <property type="match status" value="1"/>
</dbReference>
<sequence>MKTTIPLGRFAGVAVGAHWSVLVTAALLVQLLAVVVLPRSVAGHSGAAYWATAAGGSVLFLLSLLLHELAHALVARHYGVEVPRVTLWLLGGVAQLDGDPPTPRAEGFIAGVGPVVSLAAGGVFALAAVVGGVAGWSALVVTMASWLAAVNVLLGAFNLLPGAPLDGGRVLRAALWKRYGDRDRAGVAATTVGQMLGTALLGLGLLQTVVTGQLTGLWLALVGWFLSGAAAAERSAITTRSRLHRVRVRDVMDPEPATAAGWWTVDAFLDRVAVRTRRQVFPVLDFEGRPVGVVSLAELARVPVEARASTRVLDAARPLVRAKVAAPGDELEELIRRSLPRAGHDLVLVVADERLAGVVDAADVARAVELGALGRSPARHTEEDTIPG</sequence>
<keyword evidence="4 14" id="KW-0645">Protease</keyword>
<dbReference type="GO" id="GO:0008237">
    <property type="term" value="F:metallopeptidase activity"/>
    <property type="evidence" value="ECO:0007669"/>
    <property type="project" value="UniProtKB-UniRule"/>
</dbReference>
<evidence type="ECO:0000256" key="4">
    <source>
        <dbReference type="ARBA" id="ARBA00022670"/>
    </source>
</evidence>
<keyword evidence="11 14" id="KW-0482">Metalloprotease</keyword>
<evidence type="ECO:0000256" key="14">
    <source>
        <dbReference type="PIRNR" id="PIRNR006404"/>
    </source>
</evidence>
<feature type="binding site" evidence="16">
    <location>
        <position position="166"/>
    </location>
    <ligand>
        <name>Zn(2+)</name>
        <dbReference type="ChEBI" id="CHEBI:29105"/>
        <note>catalytic</note>
    </ligand>
</feature>
<dbReference type="PROSITE" id="PS51371">
    <property type="entry name" value="CBS"/>
    <property type="match status" value="1"/>
</dbReference>
<feature type="transmembrane region" description="Helical" evidence="14">
    <location>
        <begin position="136"/>
        <end position="160"/>
    </location>
</feature>
<evidence type="ECO:0000256" key="12">
    <source>
        <dbReference type="ARBA" id="ARBA00023122"/>
    </source>
</evidence>
<evidence type="ECO:0000256" key="16">
    <source>
        <dbReference type="PIRSR" id="PIRSR006404-2"/>
    </source>
</evidence>
<keyword evidence="10 14" id="KW-1133">Transmembrane helix</keyword>